<feature type="domain" description="C-type lectin" evidence="3">
    <location>
        <begin position="127"/>
        <end position="246"/>
    </location>
</feature>
<gene>
    <name evidence="4 6" type="ORF">CBG05726</name>
    <name evidence="4" type="ORF">CBG_05726</name>
</gene>
<dbReference type="STRING" id="6238.A8X1S7"/>
<dbReference type="Proteomes" id="UP000008549">
    <property type="component" value="Unassembled WGS sequence"/>
</dbReference>
<evidence type="ECO:0000256" key="2">
    <source>
        <dbReference type="SAM" id="Phobius"/>
    </source>
</evidence>
<dbReference type="Gene3D" id="3.10.100.10">
    <property type="entry name" value="Mannose-Binding Protein A, subunit A"/>
    <property type="match status" value="2"/>
</dbReference>
<dbReference type="OMA" id="EARDTCH"/>
<dbReference type="SUPFAM" id="SSF56436">
    <property type="entry name" value="C-type lectin-like"/>
    <property type="match status" value="2"/>
</dbReference>
<keyword evidence="2" id="KW-0812">Transmembrane</keyword>
<dbReference type="EMBL" id="HE600909">
    <property type="protein sequence ID" value="CAP26587.1"/>
    <property type="molecule type" value="Genomic_DNA"/>
</dbReference>
<dbReference type="RefSeq" id="XP_002633046.1">
    <property type="nucleotide sequence ID" value="XM_002633000.1"/>
</dbReference>
<dbReference type="SMART" id="SM00034">
    <property type="entry name" value="CLECT"/>
    <property type="match status" value="2"/>
</dbReference>
<organism evidence="4 5">
    <name type="scientific">Caenorhabditis briggsae</name>
    <dbReference type="NCBI Taxonomy" id="6238"/>
    <lineage>
        <taxon>Eukaryota</taxon>
        <taxon>Metazoa</taxon>
        <taxon>Ecdysozoa</taxon>
        <taxon>Nematoda</taxon>
        <taxon>Chromadorea</taxon>
        <taxon>Rhabditida</taxon>
        <taxon>Rhabditina</taxon>
        <taxon>Rhabditomorpha</taxon>
        <taxon>Rhabditoidea</taxon>
        <taxon>Rhabditidae</taxon>
        <taxon>Peloderinae</taxon>
        <taxon>Caenorhabditis</taxon>
    </lineage>
</organism>
<evidence type="ECO:0000313" key="4">
    <source>
        <dbReference type="EMBL" id="CAP26587.1"/>
    </source>
</evidence>
<keyword evidence="5" id="KW-1185">Reference proteome</keyword>
<name>A8X1S7_CAEBR</name>
<keyword evidence="2" id="KW-1133">Transmembrane helix</keyword>
<protein>
    <submittedName>
        <fullName evidence="4">Protein CBG05726</fullName>
    </submittedName>
</protein>
<dbReference type="InterPro" id="IPR016186">
    <property type="entry name" value="C-type_lectin-like/link_sf"/>
</dbReference>
<dbReference type="PANTHER" id="PTHR23062">
    <property type="entry name" value="HYPOTHETICAL PROTEIN C.ELEGANS"/>
    <property type="match status" value="1"/>
</dbReference>
<dbReference type="InParanoid" id="A8X1S7"/>
<evidence type="ECO:0000313" key="6">
    <source>
        <dbReference type="WormBase" id="CBG05726"/>
    </source>
</evidence>
<dbReference type="CTD" id="8575043"/>
<dbReference type="KEGG" id="cbr:CBG_05726"/>
<sequence length="516" mass="58994">MSNLVPIHKSLESSLVDVPLLSKEVDESDDLVVYEESVTSFKPIILLVVCFVLATWLYVNFAFTKSESLIRVLFDFNQRVHLPSYFKSLTLKIRFIQMVQNMHLLVLSILVAGITCRGCFDADDKEISGQCYKFVNQKLIFEDARDWCHYKNPITPSYLAYMHSQFVANFVATYARTAFGSNDAVFWIGLSRERNWMPWTWDNGYQLGQSWSNFDDQIKQNYVVEKVSNAKWTTVPDNSTNYFVCSYDPTDPPVFAPPTSSKSTTTTTTTTTTRGPTTTELKHRIKHTPFLLRPSDFRHPSLNFSIPVISDQHLKEQYSNLSLRIMLRKMIFLCVTLVFGVSGTCLDPNEKELQGICFHYVKLNMTYDDARDWCHYKNPVTPSYLAIVKNQFTANFLASYARNAFETGDGAFWIGLSRLHNWNQWTWDNGVLLDGWSNFDSQQGKTQAGEKISNGQWTTFDGTEKMYFACSYDPKIPPTFAPITTTKPPTTTTTTTGKPTTTGKFQILLIIKLDKV</sequence>
<dbReference type="PROSITE" id="PS50041">
    <property type="entry name" value="C_TYPE_LECTIN_2"/>
    <property type="match status" value="2"/>
</dbReference>
<dbReference type="GeneID" id="8575043"/>
<evidence type="ECO:0000313" key="5">
    <source>
        <dbReference type="Proteomes" id="UP000008549"/>
    </source>
</evidence>
<dbReference type="InterPro" id="IPR001304">
    <property type="entry name" value="C-type_lectin-like"/>
</dbReference>
<reference evidence="4 5" key="2">
    <citation type="journal article" date="2011" name="PLoS Genet.">
        <title>Caenorhabditis briggsae recombinant inbred line genotypes reveal inter-strain incompatibility and the evolution of recombination.</title>
        <authorList>
            <person name="Ross J.A."/>
            <person name="Koboldt D.C."/>
            <person name="Staisch J.E."/>
            <person name="Chamberlin H.M."/>
            <person name="Gupta B.P."/>
            <person name="Miller R.D."/>
            <person name="Baird S.E."/>
            <person name="Haag E.S."/>
        </authorList>
    </citation>
    <scope>NUCLEOTIDE SEQUENCE [LARGE SCALE GENOMIC DNA]</scope>
    <source>
        <strain evidence="4 5">AF16</strain>
    </source>
</reference>
<dbReference type="AlphaFoldDB" id="A8X1S7"/>
<dbReference type="CDD" id="cd00037">
    <property type="entry name" value="CLECT"/>
    <property type="match status" value="2"/>
</dbReference>
<reference evidence="4 5" key="1">
    <citation type="journal article" date="2003" name="PLoS Biol.">
        <title>The genome sequence of Caenorhabditis briggsae: a platform for comparative genomics.</title>
        <authorList>
            <person name="Stein L.D."/>
            <person name="Bao Z."/>
            <person name="Blasiar D."/>
            <person name="Blumenthal T."/>
            <person name="Brent M.R."/>
            <person name="Chen N."/>
            <person name="Chinwalla A."/>
            <person name="Clarke L."/>
            <person name="Clee C."/>
            <person name="Coghlan A."/>
            <person name="Coulson A."/>
            <person name="D'Eustachio P."/>
            <person name="Fitch D.H."/>
            <person name="Fulton L.A."/>
            <person name="Fulton R.E."/>
            <person name="Griffiths-Jones S."/>
            <person name="Harris T.W."/>
            <person name="Hillier L.W."/>
            <person name="Kamath R."/>
            <person name="Kuwabara P.E."/>
            <person name="Mardis E.R."/>
            <person name="Marra M.A."/>
            <person name="Miner T.L."/>
            <person name="Minx P."/>
            <person name="Mullikin J.C."/>
            <person name="Plumb R.W."/>
            <person name="Rogers J."/>
            <person name="Schein J.E."/>
            <person name="Sohrmann M."/>
            <person name="Spieth J."/>
            <person name="Stajich J.E."/>
            <person name="Wei C."/>
            <person name="Willey D."/>
            <person name="Wilson R.K."/>
            <person name="Durbin R."/>
            <person name="Waterston R.H."/>
        </authorList>
    </citation>
    <scope>NUCLEOTIDE SEQUENCE [LARGE SCALE GENOMIC DNA]</scope>
    <source>
        <strain evidence="4 5">AF16</strain>
    </source>
</reference>
<proteinExistence type="predicted"/>
<dbReference type="InterPro" id="IPR016187">
    <property type="entry name" value="CTDL_fold"/>
</dbReference>
<evidence type="ECO:0000256" key="1">
    <source>
        <dbReference type="SAM" id="MobiDB-lite"/>
    </source>
</evidence>
<dbReference type="PANTHER" id="PTHR23062:SF3">
    <property type="entry name" value="ANF_RECEPTOR DOMAIN-CONTAINING PROTEIN-RELATED"/>
    <property type="match status" value="1"/>
</dbReference>
<keyword evidence="2" id="KW-0472">Membrane</keyword>
<dbReference type="WormBase" id="CBG05726">
    <property type="protein sequence ID" value="CBP48536"/>
    <property type="gene ID" value="WBGene00028120"/>
</dbReference>
<dbReference type="Pfam" id="PF00059">
    <property type="entry name" value="Lectin_C"/>
    <property type="match status" value="2"/>
</dbReference>
<evidence type="ECO:0000259" key="3">
    <source>
        <dbReference type="PROSITE" id="PS50041"/>
    </source>
</evidence>
<feature type="transmembrane region" description="Helical" evidence="2">
    <location>
        <begin position="44"/>
        <end position="63"/>
    </location>
</feature>
<dbReference type="HOGENOM" id="CLU_528099_0_0_1"/>
<feature type="compositionally biased region" description="Low complexity" evidence="1">
    <location>
        <begin position="257"/>
        <end position="277"/>
    </location>
</feature>
<accession>A8X1S7</accession>
<dbReference type="eggNOG" id="KOG4297">
    <property type="taxonomic scope" value="Eukaryota"/>
</dbReference>
<feature type="region of interest" description="Disordered" evidence="1">
    <location>
        <begin position="256"/>
        <end position="277"/>
    </location>
</feature>
<feature type="domain" description="C-type lectin" evidence="3">
    <location>
        <begin position="353"/>
        <end position="471"/>
    </location>
</feature>